<protein>
    <submittedName>
        <fullName evidence="6">Xylan 1,4-beta-xylosidase</fullName>
        <ecNumber evidence="6">3.2.1.37</ecNumber>
    </submittedName>
</protein>
<dbReference type="InterPro" id="IPR049165">
    <property type="entry name" value="GH39_as"/>
</dbReference>
<dbReference type="SUPFAM" id="SSF51445">
    <property type="entry name" value="(Trans)glycosidases"/>
    <property type="match status" value="1"/>
</dbReference>
<dbReference type="AlphaFoldDB" id="C7M241"/>
<reference evidence="6 7" key="1">
    <citation type="journal article" date="2009" name="Stand. Genomic Sci.">
        <title>Complete genome sequence of Acidimicrobium ferrooxidans type strain (ICP).</title>
        <authorList>
            <person name="Clum A."/>
            <person name="Nolan M."/>
            <person name="Lang E."/>
            <person name="Glavina Del Rio T."/>
            <person name="Tice H."/>
            <person name="Copeland A."/>
            <person name="Cheng J.F."/>
            <person name="Lucas S."/>
            <person name="Chen F."/>
            <person name="Bruce D."/>
            <person name="Goodwin L."/>
            <person name="Pitluck S."/>
            <person name="Ivanova N."/>
            <person name="Mavrommatis K."/>
            <person name="Mikhailova N."/>
            <person name="Pati A."/>
            <person name="Chen A."/>
            <person name="Palaniappan K."/>
            <person name="Goker M."/>
            <person name="Spring S."/>
            <person name="Land M."/>
            <person name="Hauser L."/>
            <person name="Chang Y.J."/>
            <person name="Jeffries C.C."/>
            <person name="Chain P."/>
            <person name="Bristow J."/>
            <person name="Eisen J.A."/>
            <person name="Markowitz V."/>
            <person name="Hugenholtz P."/>
            <person name="Kyrpides N.C."/>
            <person name="Klenk H.P."/>
            <person name="Lapidus A."/>
        </authorList>
    </citation>
    <scope>NUCLEOTIDE SEQUENCE [LARGE SCALE GENOMIC DNA]</scope>
    <source>
        <strain evidence="7">DSM 10331 / JCM 15462 / NBRC 103882 / ICP</strain>
    </source>
</reference>
<keyword evidence="3 6" id="KW-0326">Glycosidase</keyword>
<evidence type="ECO:0000256" key="1">
    <source>
        <dbReference type="ARBA" id="ARBA00008875"/>
    </source>
</evidence>
<dbReference type="Pfam" id="PF01229">
    <property type="entry name" value="Glyco_hydro_39"/>
    <property type="match status" value="1"/>
</dbReference>
<sequence>MKAHGEQQDATRAVLERWEEGTRERRVDEHVGHLPPPTGVEAWRGSGCVTITWQRVEGAVCYLVERAPSPDGPWTVLRRAEHDLVEVAGPPTLDTSREAGGWYRVAALEDVGRRPTSFSDPVEARDGDRSAAVTVRVEASSPVGSLAPVWWMVGSERPGQLLLRDDGFGHDVRAEVLEAYRRAAAIGVTHVRAHCWLDDAFGMVDASGRLTETSALDEVLDLVLASGLRPIVELSFTPSSLATDPAATVFTYRANVSPPADLVRYGELVAQVVRHMIERYGADEVREWAFEVWNEPNLAVFWTGDMAAYFALYDRVARAVKEVDPALRVGGPATAGSGWIAPFLDFVHETDAPLDFLSTHTYGGMPLDLRAQLARVGRGDVPVWWTEWGVSPTHHARVNDGAFGAPFVVRGMKAAQQIAAALSYWVVSDHFEELGRPERLAAGGFGLLTVGNLPKSRWHALSLVAELPSRIVATEVEGDGAGALVDGWAGADAERVDVLVWNGSHDAADAEGRGDLDRTVTVTLEGLEDGEWLLELTRVDRDHASFLEAIAGEDPWPGPEATAALRERAALRVEPAGRTSVVDGGRIEMTVRVPMPGLVRLRARRARSWEA</sequence>
<feature type="domain" description="Glycosyl hydrolases family 39 N-terminal catalytic" evidence="5">
    <location>
        <begin position="134"/>
        <end position="545"/>
    </location>
</feature>
<proteinExistence type="inferred from homology"/>
<dbReference type="CAZy" id="GH39">
    <property type="family name" value="Glycoside Hydrolase Family 39"/>
</dbReference>
<dbReference type="GO" id="GO:0005975">
    <property type="term" value="P:carbohydrate metabolic process"/>
    <property type="evidence" value="ECO:0007669"/>
    <property type="project" value="InterPro"/>
</dbReference>
<organism evidence="6 7">
    <name type="scientific">Acidimicrobium ferrooxidans (strain DSM 10331 / JCM 15462 / NBRC 103882 / ICP)</name>
    <dbReference type="NCBI Taxonomy" id="525909"/>
    <lineage>
        <taxon>Bacteria</taxon>
        <taxon>Bacillati</taxon>
        <taxon>Actinomycetota</taxon>
        <taxon>Acidimicrobiia</taxon>
        <taxon>Acidimicrobiales</taxon>
        <taxon>Acidimicrobiaceae</taxon>
        <taxon>Acidimicrobium</taxon>
    </lineage>
</organism>
<feature type="active site" description="Proton donor" evidence="4">
    <location>
        <position position="295"/>
    </location>
</feature>
<dbReference type="OrthoDB" id="5242547at2"/>
<dbReference type="Gene3D" id="2.60.40.10">
    <property type="entry name" value="Immunoglobulins"/>
    <property type="match status" value="1"/>
</dbReference>
<dbReference type="PROSITE" id="PS01027">
    <property type="entry name" value="GLYCOSYL_HYDROL_F39"/>
    <property type="match status" value="1"/>
</dbReference>
<dbReference type="STRING" id="525909.Afer_0170"/>
<dbReference type="Proteomes" id="UP000000771">
    <property type="component" value="Chromosome"/>
</dbReference>
<dbReference type="KEGG" id="afo:Afer_0170"/>
<dbReference type="InterPro" id="IPR051923">
    <property type="entry name" value="Glycosyl_Hydrolase_39"/>
</dbReference>
<dbReference type="PANTHER" id="PTHR12631:SF10">
    <property type="entry name" value="BETA-XYLOSIDASE-LIKE PROTEIN-RELATED"/>
    <property type="match status" value="1"/>
</dbReference>
<dbReference type="InterPro" id="IPR017853">
    <property type="entry name" value="GH"/>
</dbReference>
<evidence type="ECO:0000259" key="5">
    <source>
        <dbReference type="Pfam" id="PF01229"/>
    </source>
</evidence>
<dbReference type="InterPro" id="IPR013783">
    <property type="entry name" value="Ig-like_fold"/>
</dbReference>
<dbReference type="HOGENOM" id="CLU_028597_0_0_11"/>
<dbReference type="eggNOG" id="COG3664">
    <property type="taxonomic scope" value="Bacteria"/>
</dbReference>
<keyword evidence="7" id="KW-1185">Reference proteome</keyword>
<dbReference type="Gene3D" id="3.20.20.80">
    <property type="entry name" value="Glycosidases"/>
    <property type="match status" value="1"/>
</dbReference>
<dbReference type="InterPro" id="IPR049166">
    <property type="entry name" value="GH39_cat"/>
</dbReference>
<evidence type="ECO:0000256" key="2">
    <source>
        <dbReference type="ARBA" id="ARBA00022801"/>
    </source>
</evidence>
<dbReference type="InterPro" id="IPR000514">
    <property type="entry name" value="Glyco_hydro_39"/>
</dbReference>
<dbReference type="PANTHER" id="PTHR12631">
    <property type="entry name" value="ALPHA-L-IDURONIDASE"/>
    <property type="match status" value="1"/>
</dbReference>
<gene>
    <name evidence="6" type="ordered locus">Afer_0170</name>
</gene>
<name>C7M241_ACIFD</name>
<dbReference type="RefSeq" id="WP_015797644.1">
    <property type="nucleotide sequence ID" value="NC_013124.1"/>
</dbReference>
<dbReference type="EMBL" id="CP001631">
    <property type="protein sequence ID" value="ACU53139.1"/>
    <property type="molecule type" value="Genomic_DNA"/>
</dbReference>
<keyword evidence="2 6" id="KW-0378">Hydrolase</keyword>
<dbReference type="EC" id="3.2.1.37" evidence="6"/>
<accession>C7M241</accession>
<dbReference type="PRINTS" id="PR00745">
    <property type="entry name" value="GLHYDRLASE39"/>
</dbReference>
<comment type="similarity">
    <text evidence="1">Belongs to the glycosyl hydrolase 39 family.</text>
</comment>
<evidence type="ECO:0000256" key="4">
    <source>
        <dbReference type="PIRSR" id="PIRSR600514-1"/>
    </source>
</evidence>
<evidence type="ECO:0000256" key="3">
    <source>
        <dbReference type="ARBA" id="ARBA00023295"/>
    </source>
</evidence>
<evidence type="ECO:0000313" key="6">
    <source>
        <dbReference type="EMBL" id="ACU53139.1"/>
    </source>
</evidence>
<evidence type="ECO:0000313" key="7">
    <source>
        <dbReference type="Proteomes" id="UP000000771"/>
    </source>
</evidence>
<dbReference type="Gene3D" id="2.60.40.1500">
    <property type="entry name" value="Glycosyl hydrolase domain, family 39"/>
    <property type="match status" value="1"/>
</dbReference>
<dbReference type="GO" id="GO:0009044">
    <property type="term" value="F:xylan 1,4-beta-xylosidase activity"/>
    <property type="evidence" value="ECO:0007669"/>
    <property type="project" value="UniProtKB-EC"/>
</dbReference>